<evidence type="ECO:0000313" key="3">
    <source>
        <dbReference type="Proteomes" id="UP000005496"/>
    </source>
</evidence>
<keyword evidence="3" id="KW-1185">Reference proteome</keyword>
<evidence type="ECO:0000313" key="2">
    <source>
        <dbReference type="EMBL" id="EFI35822.1"/>
    </source>
</evidence>
<dbReference type="EMBL" id="ACJN02000001">
    <property type="protein sequence ID" value="EFI35822.1"/>
    <property type="molecule type" value="Genomic_DNA"/>
</dbReference>
<protein>
    <submittedName>
        <fullName evidence="2">SEC-C motif domain protein</fullName>
    </submittedName>
</protein>
<dbReference type="InterPro" id="IPR035093">
    <property type="entry name" value="RelE/ParE_toxin_dom_sf"/>
</dbReference>
<gene>
    <name evidence="2" type="ORF">Dthio_PD3258</name>
</gene>
<dbReference type="RefSeq" id="WP_008868951.1">
    <property type="nucleotide sequence ID" value="NZ_ACJN02000001.1"/>
</dbReference>
<comment type="caution">
    <text evidence="2">The sequence shown here is derived from an EMBL/GenBank/DDBJ whole genome shotgun (WGS) entry which is preliminary data.</text>
</comment>
<evidence type="ECO:0000256" key="1">
    <source>
        <dbReference type="SAM" id="MobiDB-lite"/>
    </source>
</evidence>
<dbReference type="Proteomes" id="UP000005496">
    <property type="component" value="Unassembled WGS sequence"/>
</dbReference>
<dbReference type="Pfam" id="PF02810">
    <property type="entry name" value="SEC-C"/>
    <property type="match status" value="1"/>
</dbReference>
<reference evidence="2" key="1">
    <citation type="submission" date="2010-05" db="EMBL/GenBank/DDBJ databases">
        <title>The draft genome of Desulfonatronospira thiodismutans ASO3-1.</title>
        <authorList>
            <consortium name="US DOE Joint Genome Institute (JGI-PGF)"/>
            <person name="Lucas S."/>
            <person name="Copeland A."/>
            <person name="Lapidus A."/>
            <person name="Cheng J.-F."/>
            <person name="Bruce D."/>
            <person name="Goodwin L."/>
            <person name="Pitluck S."/>
            <person name="Chertkov O."/>
            <person name="Brettin T."/>
            <person name="Detter J.C."/>
            <person name="Han C."/>
            <person name="Land M.L."/>
            <person name="Hauser L."/>
            <person name="Kyrpides N."/>
            <person name="Mikhailova N."/>
            <person name="Muyzer G."/>
            <person name="Woyke T."/>
        </authorList>
    </citation>
    <scope>NUCLEOTIDE SEQUENCE [LARGE SCALE GENOMIC DNA]</scope>
    <source>
        <strain evidence="2">ASO3-1</strain>
    </source>
</reference>
<sequence length="686" mass="79476">MINGKLIERLRKTDRCAPSVSELARDLAQMPSQDLTDLMQKLIYDGEDKALGIMLNAVAWERMRFDPQVLCQSLKVVDNLDDFIYPFRDQDEESIGPLLDLATARDISSQRNVLAAVLAAELSIRSGTRNQEVKKVLTKMQHGLLLPETRVYIQAALNMLQDNDWLSKSLPILVEKDIHEELPRSRAPSYIGRSQTVRRPVAKISRNAPCHCGSGKKYKKCCLEKDEELLHDASPYAGLTMSQVMASPDLVEDTGVIDNMRAYQLKKVDPEKLNPRQLLAAYRKAVSFGLLETGYNMLLELKGRPEKEQFALERMHDLEQEALDDGNLELSKLIRSHLPEDEPDYACRDFHMFLLENKDLFMEMEKYCQNVLSNQDDFFNYNPVDFAFCFEKLFPALSIIFIRSALLDERGSFLDSKFLMNVLRSSRADLDLDPLDDPVEDYLEWSMDKFEQDVDLEAKDREIQELKQQISEGRRDALRQERELRDKERELENLSERLEKENRLKKTGGAEQAQSQDRTGEQADVAHLKRRIERLKMEIKEQQNERSRLRSQLESKQKEKYKTQDQAGQDKEKSEDVEQEPAQEDGLAVNKVFIPVYTEQFRKSCENLPAGIVAKALRAAAGFASHHRDTLRQSKRLERLSSVYRVRIGLYHRLMIRYEKDELQVLDLIHRQELEKWIRQYSGQAG</sequence>
<dbReference type="InterPro" id="IPR004027">
    <property type="entry name" value="SEC_C_motif"/>
</dbReference>
<dbReference type="Gene3D" id="3.30.2310.20">
    <property type="entry name" value="RelE-like"/>
    <property type="match status" value="1"/>
</dbReference>
<proteinExistence type="predicted"/>
<feature type="region of interest" description="Disordered" evidence="1">
    <location>
        <begin position="540"/>
        <end position="584"/>
    </location>
</feature>
<feature type="compositionally biased region" description="Basic and acidic residues" evidence="1">
    <location>
        <begin position="493"/>
        <end position="504"/>
    </location>
</feature>
<name>D6SMB1_9BACT</name>
<accession>D6SMB1</accession>
<dbReference type="Gene3D" id="3.10.450.50">
    <property type="match status" value="1"/>
</dbReference>
<organism evidence="2 3">
    <name type="scientific">Desulfonatronospira thiodismutans ASO3-1</name>
    <dbReference type="NCBI Taxonomy" id="555779"/>
    <lineage>
        <taxon>Bacteria</taxon>
        <taxon>Pseudomonadati</taxon>
        <taxon>Thermodesulfobacteriota</taxon>
        <taxon>Desulfovibrionia</taxon>
        <taxon>Desulfovibrionales</taxon>
        <taxon>Desulfonatronovibrionaceae</taxon>
        <taxon>Desulfonatronospira</taxon>
    </lineage>
</organism>
<feature type="region of interest" description="Disordered" evidence="1">
    <location>
        <begin position="493"/>
        <end position="525"/>
    </location>
</feature>
<dbReference type="AlphaFoldDB" id="D6SMB1"/>
<dbReference type="SUPFAM" id="SSF103642">
    <property type="entry name" value="Sec-C motif"/>
    <property type="match status" value="1"/>
</dbReference>
<feature type="compositionally biased region" description="Basic and acidic residues" evidence="1">
    <location>
        <begin position="540"/>
        <end position="576"/>
    </location>
</feature>